<dbReference type="InterPro" id="IPR010402">
    <property type="entry name" value="CCT_domain"/>
</dbReference>
<dbReference type="PANTHER" id="PTHR31319">
    <property type="entry name" value="ZINC FINGER PROTEIN CONSTANS-LIKE 4"/>
    <property type="match status" value="1"/>
</dbReference>
<feature type="region of interest" description="Disordered" evidence="4">
    <location>
        <begin position="57"/>
        <end position="85"/>
    </location>
</feature>
<dbReference type="AlphaFoldDB" id="A0A7J6ERW1"/>
<dbReference type="GO" id="GO:0005634">
    <property type="term" value="C:nucleus"/>
    <property type="evidence" value="ECO:0007669"/>
    <property type="project" value="UniProtKB-SubCell"/>
</dbReference>
<dbReference type="Pfam" id="PF06203">
    <property type="entry name" value="CCT"/>
    <property type="match status" value="1"/>
</dbReference>
<evidence type="ECO:0000256" key="3">
    <source>
        <dbReference type="PROSITE-ProRule" id="PRU00357"/>
    </source>
</evidence>
<gene>
    <name evidence="6" type="ORF">F8388_023479</name>
</gene>
<evidence type="ECO:0000259" key="5">
    <source>
        <dbReference type="PROSITE" id="PS51017"/>
    </source>
</evidence>
<evidence type="ECO:0000256" key="1">
    <source>
        <dbReference type="ARBA" id="ARBA00004123"/>
    </source>
</evidence>
<name>A0A7J6ERW1_CANSA</name>
<keyword evidence="2 3" id="KW-0539">Nucleus</keyword>
<evidence type="ECO:0000313" key="6">
    <source>
        <dbReference type="EMBL" id="KAF4361131.1"/>
    </source>
</evidence>
<protein>
    <recommendedName>
        <fullName evidence="5">CCT domain-containing protein</fullName>
    </recommendedName>
</protein>
<evidence type="ECO:0000256" key="2">
    <source>
        <dbReference type="ARBA" id="ARBA00023242"/>
    </source>
</evidence>
<comment type="subcellular location">
    <subcellularLocation>
        <location evidence="1 3">Nucleus</location>
    </subcellularLocation>
</comment>
<organism evidence="6 7">
    <name type="scientific">Cannabis sativa</name>
    <name type="common">Hemp</name>
    <name type="synonym">Marijuana</name>
    <dbReference type="NCBI Taxonomy" id="3483"/>
    <lineage>
        <taxon>Eukaryota</taxon>
        <taxon>Viridiplantae</taxon>
        <taxon>Streptophyta</taxon>
        <taxon>Embryophyta</taxon>
        <taxon>Tracheophyta</taxon>
        <taxon>Spermatophyta</taxon>
        <taxon>Magnoliopsida</taxon>
        <taxon>eudicotyledons</taxon>
        <taxon>Gunneridae</taxon>
        <taxon>Pentapetalae</taxon>
        <taxon>rosids</taxon>
        <taxon>fabids</taxon>
        <taxon>Rosales</taxon>
        <taxon>Cannabaceae</taxon>
        <taxon>Cannabis</taxon>
    </lineage>
</organism>
<feature type="domain" description="CCT" evidence="5">
    <location>
        <begin position="277"/>
        <end position="319"/>
    </location>
</feature>
<dbReference type="GO" id="GO:0003700">
    <property type="term" value="F:DNA-binding transcription factor activity"/>
    <property type="evidence" value="ECO:0007669"/>
    <property type="project" value="TreeGrafter"/>
</dbReference>
<dbReference type="GO" id="GO:0009909">
    <property type="term" value="P:regulation of flower development"/>
    <property type="evidence" value="ECO:0007669"/>
    <property type="project" value="InterPro"/>
</dbReference>
<reference evidence="6 7" key="1">
    <citation type="journal article" date="2020" name="bioRxiv">
        <title>Sequence and annotation of 42 cannabis genomes reveals extensive copy number variation in cannabinoid synthesis and pathogen resistance genes.</title>
        <authorList>
            <person name="Mckernan K.J."/>
            <person name="Helbert Y."/>
            <person name="Kane L.T."/>
            <person name="Ebling H."/>
            <person name="Zhang L."/>
            <person name="Liu B."/>
            <person name="Eaton Z."/>
            <person name="Mclaughlin S."/>
            <person name="Kingan S."/>
            <person name="Baybayan P."/>
            <person name="Concepcion G."/>
            <person name="Jordan M."/>
            <person name="Riva A."/>
            <person name="Barbazuk W."/>
            <person name="Harkins T."/>
        </authorList>
    </citation>
    <scope>NUCLEOTIDE SEQUENCE [LARGE SCALE GENOMIC DNA]</scope>
    <source>
        <strain evidence="7">cv. Jamaican Lion 4</strain>
        <tissue evidence="6">Leaf</tissue>
    </source>
</reference>
<dbReference type="PROSITE" id="PS51017">
    <property type="entry name" value="CCT"/>
    <property type="match status" value="1"/>
</dbReference>
<sequence>MSSDMFIFDGSSFFNHSSPAEEVAVSSGADLFLSDELLSPFSDSAMDILQAYSDHNNQQNPVEESHSLDQISSSILSSSSPPSHQLQSLNLYHHYDHHQSTTAATQLQNQNQNLPNGFGINFSGLDAFHVKTEECQMGFENNGYYNNTNNNNYGTCGLSSSSSTDHNNVTKYIQRSLSSNSFDGSKPCFLFSPLFDSLTESPNFHHHQALSSPEIDNGFLTGQMRRVCSTGDLQNFGTARTTQRSFSSPLASESSFMEEANNNNNNFKVGRYSAEERKEKISKYRAKRTLRNFNKTIKYACRKTLADNRPRIRGRFARNDEPGEIPKTACSFRDEDEENLWVCNLHICTTYFHHHSAPLEELHEEEEDMNGTVLRSGQFVMNNGTYNGSTQFQYYGF</sequence>
<evidence type="ECO:0000313" key="7">
    <source>
        <dbReference type="Proteomes" id="UP000525078"/>
    </source>
</evidence>
<dbReference type="EMBL" id="JAATIP010000195">
    <property type="protein sequence ID" value="KAF4361131.1"/>
    <property type="molecule type" value="Genomic_DNA"/>
</dbReference>
<proteinExistence type="predicted"/>
<feature type="compositionally biased region" description="Low complexity" evidence="4">
    <location>
        <begin position="68"/>
        <end position="85"/>
    </location>
</feature>
<evidence type="ECO:0000256" key="4">
    <source>
        <dbReference type="SAM" id="MobiDB-lite"/>
    </source>
</evidence>
<accession>A0A7J6ERW1</accession>
<dbReference type="Proteomes" id="UP000525078">
    <property type="component" value="Unassembled WGS sequence"/>
</dbReference>
<comment type="caution">
    <text evidence="6">The sequence shown here is derived from an EMBL/GenBank/DDBJ whole genome shotgun (WGS) entry which is preliminary data.</text>
</comment>
<dbReference type="InterPro" id="IPR045281">
    <property type="entry name" value="CONSTANS-like"/>
</dbReference>
<dbReference type="PANTHER" id="PTHR31319:SF103">
    <property type="entry name" value="CCT MOTIF FAMILY PROTEIN"/>
    <property type="match status" value="1"/>
</dbReference>